<dbReference type="SMART" id="SM00530">
    <property type="entry name" value="HTH_XRE"/>
    <property type="match status" value="1"/>
</dbReference>
<reference evidence="1 2" key="1">
    <citation type="submission" date="2017-04" db="EMBL/GenBank/DDBJ databases">
        <title>Weissella cibaria strain m2 complete genome.</title>
        <authorList>
            <person name="Pan Q."/>
            <person name="Tan M."/>
            <person name="Yao F."/>
            <person name="Su S."/>
        </authorList>
    </citation>
    <scope>NUCLEOTIDE SEQUENCE [LARGE SCALE GENOMIC DNA]</scope>
    <source>
        <strain evidence="1 2">M2</strain>
    </source>
</reference>
<dbReference type="PROSITE" id="PS50943">
    <property type="entry name" value="HTH_CROC1"/>
    <property type="match status" value="1"/>
</dbReference>
<dbReference type="InterPro" id="IPR010982">
    <property type="entry name" value="Lambda_DNA-bd_dom_sf"/>
</dbReference>
<dbReference type="GO" id="GO:0003677">
    <property type="term" value="F:DNA binding"/>
    <property type="evidence" value="ECO:0007669"/>
    <property type="project" value="InterPro"/>
</dbReference>
<evidence type="ECO:0000313" key="1">
    <source>
        <dbReference type="EMBL" id="AWF95616.1"/>
    </source>
</evidence>
<name>A0A2S1KRH8_9LACO</name>
<dbReference type="CDD" id="cd00093">
    <property type="entry name" value="HTH_XRE"/>
    <property type="match status" value="1"/>
</dbReference>
<sequence length="64" mass="7177">MKLSSWINQQLKQQNKSVYWLAKETGIATSTLYAVMNGNNKALGLERLIKVAIALDADLNELKK</sequence>
<organism evidence="1 2">
    <name type="scientific">Weissella cibaria</name>
    <dbReference type="NCBI Taxonomy" id="137591"/>
    <lineage>
        <taxon>Bacteria</taxon>
        <taxon>Bacillati</taxon>
        <taxon>Bacillota</taxon>
        <taxon>Bacilli</taxon>
        <taxon>Lactobacillales</taxon>
        <taxon>Lactobacillaceae</taxon>
        <taxon>Weissella</taxon>
    </lineage>
</organism>
<dbReference type="Pfam" id="PF13443">
    <property type="entry name" value="HTH_26"/>
    <property type="match status" value="1"/>
</dbReference>
<proteinExistence type="predicted"/>
<dbReference type="RefSeq" id="WP_062358997.1">
    <property type="nucleotide sequence ID" value="NZ_CABJFA010000001.1"/>
</dbReference>
<dbReference type="EMBL" id="CP020928">
    <property type="protein sequence ID" value="AWF95616.1"/>
    <property type="molecule type" value="Genomic_DNA"/>
</dbReference>
<evidence type="ECO:0000313" key="2">
    <source>
        <dbReference type="Proteomes" id="UP000244870"/>
    </source>
</evidence>
<gene>
    <name evidence="1" type="ORF">B6254_1211</name>
</gene>
<dbReference type="OrthoDB" id="2147003at2"/>
<dbReference type="InterPro" id="IPR001387">
    <property type="entry name" value="Cro/C1-type_HTH"/>
</dbReference>
<accession>A0A2S1KRH8</accession>
<dbReference type="Gene3D" id="1.10.260.40">
    <property type="entry name" value="lambda repressor-like DNA-binding domains"/>
    <property type="match status" value="1"/>
</dbReference>
<dbReference type="SUPFAM" id="SSF47413">
    <property type="entry name" value="lambda repressor-like DNA-binding domains"/>
    <property type="match status" value="1"/>
</dbReference>
<dbReference type="Proteomes" id="UP000244870">
    <property type="component" value="Chromosome"/>
</dbReference>
<dbReference type="AlphaFoldDB" id="A0A2S1KRH8"/>
<protein>
    <submittedName>
        <fullName evidence="1">Uncharacterized protein</fullName>
    </submittedName>
</protein>